<keyword evidence="3" id="KW-1185">Reference proteome</keyword>
<dbReference type="InterPro" id="IPR036691">
    <property type="entry name" value="Endo/exonu/phosph_ase_sf"/>
</dbReference>
<feature type="region of interest" description="Disordered" evidence="1">
    <location>
        <begin position="107"/>
        <end position="127"/>
    </location>
</feature>
<protein>
    <submittedName>
        <fullName evidence="2">Uncharacterized protein</fullName>
    </submittedName>
</protein>
<name>A0AAD8IS82_9APIA</name>
<dbReference type="PANTHER" id="PTHR33116:SF84">
    <property type="entry name" value="RNA-DIRECTED DNA POLYMERASE"/>
    <property type="match status" value="1"/>
</dbReference>
<organism evidence="2 3">
    <name type="scientific">Heracleum sosnowskyi</name>
    <dbReference type="NCBI Taxonomy" id="360622"/>
    <lineage>
        <taxon>Eukaryota</taxon>
        <taxon>Viridiplantae</taxon>
        <taxon>Streptophyta</taxon>
        <taxon>Embryophyta</taxon>
        <taxon>Tracheophyta</taxon>
        <taxon>Spermatophyta</taxon>
        <taxon>Magnoliopsida</taxon>
        <taxon>eudicotyledons</taxon>
        <taxon>Gunneridae</taxon>
        <taxon>Pentapetalae</taxon>
        <taxon>asterids</taxon>
        <taxon>campanulids</taxon>
        <taxon>Apiales</taxon>
        <taxon>Apiaceae</taxon>
        <taxon>Apioideae</taxon>
        <taxon>apioid superclade</taxon>
        <taxon>Tordylieae</taxon>
        <taxon>Tordyliinae</taxon>
        <taxon>Heracleum</taxon>
    </lineage>
</organism>
<sequence length="598" mass="67538">MAAKRDKELREELEVKKGEQEKDDFTVVHRKGKEKMGFSRRSEPGFLYTGRRGFKGETSGVNKVSILQNNKSILQNNKFNLLDNLEAVSTRVEVKRDEKLIGSSVVESGTQGRQEAVDKAGRGGNKSKMNANERIEVHEEVEKCDLNTETEVDSDEDDTARFMVEDRSLNVHLEPGSESDEDGDNTLDREAFVIEQVFGEIRKGVERRWDNKIGLCGILETRVAKSMVAGVFNKLFRVMGDFNAMLKVEENDGGTVGNSLAISGFCNCVTRLEVMDLHFSGILFTWSGSPHGVGVIRKLDRALVNGALSSKFHQAKARFLAPKSSDNSPGKDLQLRLQNVQIALDCDPFNESLKSKEIHLAKEYMEASLEEERMLKQKLKIHWLKVGDQSNKKFHKSLQVKRNRNRISSILNDKGAEVEGELMVEQFVSFYKGLLGKRNSSDNIDYLLDHFDKKVSANMCEAMIQEITDEEIKGVIFSMDDLFLFSHGDPWYVQILKDVLDEFGAASGIWPNEDKSSTFFCNVSTENQMLINNIMRFEIGVFPVKYLGVPLIATRLWHADCSPLIEQVKSQIQKWQNTSLTYAGRLQLALSVLISLQV</sequence>
<dbReference type="EMBL" id="JAUIZM010000004">
    <property type="protein sequence ID" value="KAK1389487.1"/>
    <property type="molecule type" value="Genomic_DNA"/>
</dbReference>
<evidence type="ECO:0000313" key="3">
    <source>
        <dbReference type="Proteomes" id="UP001237642"/>
    </source>
</evidence>
<proteinExistence type="predicted"/>
<dbReference type="PANTHER" id="PTHR33116">
    <property type="entry name" value="REVERSE TRANSCRIPTASE ZINC-BINDING DOMAIN-CONTAINING PROTEIN-RELATED-RELATED"/>
    <property type="match status" value="1"/>
</dbReference>
<evidence type="ECO:0000313" key="2">
    <source>
        <dbReference type="EMBL" id="KAK1389487.1"/>
    </source>
</evidence>
<reference evidence="2" key="2">
    <citation type="submission" date="2023-05" db="EMBL/GenBank/DDBJ databases">
        <authorList>
            <person name="Schelkunov M.I."/>
        </authorList>
    </citation>
    <scope>NUCLEOTIDE SEQUENCE</scope>
    <source>
        <strain evidence="2">Hsosn_3</strain>
        <tissue evidence="2">Leaf</tissue>
    </source>
</reference>
<dbReference type="Proteomes" id="UP001237642">
    <property type="component" value="Unassembled WGS sequence"/>
</dbReference>
<reference evidence="2" key="1">
    <citation type="submission" date="2023-02" db="EMBL/GenBank/DDBJ databases">
        <title>Genome of toxic invasive species Heracleum sosnowskyi carries increased number of genes despite the absence of recent whole-genome duplications.</title>
        <authorList>
            <person name="Schelkunov M."/>
            <person name="Shtratnikova V."/>
            <person name="Makarenko M."/>
            <person name="Klepikova A."/>
            <person name="Omelchenko D."/>
            <person name="Novikova G."/>
            <person name="Obukhova E."/>
            <person name="Bogdanov V."/>
            <person name="Penin A."/>
            <person name="Logacheva M."/>
        </authorList>
    </citation>
    <scope>NUCLEOTIDE SEQUENCE</scope>
    <source>
        <strain evidence="2">Hsosn_3</strain>
        <tissue evidence="2">Leaf</tissue>
    </source>
</reference>
<comment type="caution">
    <text evidence="2">The sequence shown here is derived from an EMBL/GenBank/DDBJ whole genome shotgun (WGS) entry which is preliminary data.</text>
</comment>
<accession>A0AAD8IS82</accession>
<dbReference type="AlphaFoldDB" id="A0AAD8IS82"/>
<evidence type="ECO:0000256" key="1">
    <source>
        <dbReference type="SAM" id="MobiDB-lite"/>
    </source>
</evidence>
<gene>
    <name evidence="2" type="ORF">POM88_017665</name>
</gene>
<dbReference type="SUPFAM" id="SSF56219">
    <property type="entry name" value="DNase I-like"/>
    <property type="match status" value="1"/>
</dbReference>